<dbReference type="OrthoDB" id="165376at2157"/>
<name>A0A0U5H2K9_9EURY</name>
<keyword evidence="2" id="KW-1185">Reference proteome</keyword>
<protein>
    <submittedName>
        <fullName evidence="1">Small CPxCG-related zinc finger protein</fullName>
    </submittedName>
</protein>
<proteinExistence type="predicted"/>
<dbReference type="GeneID" id="91107868"/>
<evidence type="ECO:0000313" key="1">
    <source>
        <dbReference type="EMBL" id="CQH60506.1"/>
    </source>
</evidence>
<dbReference type="EMBL" id="LN831302">
    <property type="protein sequence ID" value="CQH60506.1"/>
    <property type="molecule type" value="Genomic_DNA"/>
</dbReference>
<accession>A0A0U5H2K9</accession>
<reference evidence="2" key="1">
    <citation type="journal article" date="2016" name="Environ. Microbiol.">
        <title>The complete genome of a viable archaeum isolated from 123-million-year-old rock salt.</title>
        <authorList>
            <person name="Jaakkola S.T."/>
            <person name="Pfeiffer F."/>
            <person name="Ravantti J.J."/>
            <person name="Guo Q."/>
            <person name="Liu Y."/>
            <person name="Chen X."/>
            <person name="Ma H."/>
            <person name="Yang C."/>
            <person name="Oksanen H.M."/>
            <person name="Bamford D.H."/>
        </authorList>
    </citation>
    <scope>NUCLEOTIDE SEQUENCE</scope>
    <source>
        <strain evidence="2">JI20-1</strain>
    </source>
</reference>
<dbReference type="KEGG" id="hhb:Hhub_3228"/>
<dbReference type="STRING" id="1407499.HHUB_3228"/>
<dbReference type="AlphaFoldDB" id="A0A0U5H2K9"/>
<organism evidence="1 2">
    <name type="scientific">Halobacterium hubeiense</name>
    <dbReference type="NCBI Taxonomy" id="1407499"/>
    <lineage>
        <taxon>Archaea</taxon>
        <taxon>Methanobacteriati</taxon>
        <taxon>Methanobacteriota</taxon>
        <taxon>Stenosarchaea group</taxon>
        <taxon>Halobacteria</taxon>
        <taxon>Halobacteriales</taxon>
        <taxon>Halobacteriaceae</taxon>
        <taxon>Halobacterium</taxon>
    </lineage>
</organism>
<sequence>MSRDDSTVNWRRTDDGVELYDEADSDAWIRMAVEPGAPAEERPYSVCPECGLVAAQRTVPGRHMVCADCGAEFDVGETPDARAPDGD</sequence>
<dbReference type="Proteomes" id="UP000066737">
    <property type="component" value="Chromosome I"/>
</dbReference>
<dbReference type="RefSeq" id="WP_059057589.1">
    <property type="nucleotide sequence ID" value="NZ_CEML01000001.1"/>
</dbReference>
<evidence type="ECO:0000313" key="2">
    <source>
        <dbReference type="Proteomes" id="UP000066737"/>
    </source>
</evidence>
<gene>
    <name evidence="1" type="ORF">HHUB_3228</name>
</gene>